<dbReference type="InterPro" id="IPR003675">
    <property type="entry name" value="Rce1/LyrA-like_dom"/>
</dbReference>
<accession>A0ABU5STV7</accession>
<feature type="transmembrane region" description="Helical" evidence="1">
    <location>
        <begin position="678"/>
        <end position="697"/>
    </location>
</feature>
<gene>
    <name evidence="3" type="ORF">VB739_02970</name>
</gene>
<reference evidence="3 4" key="1">
    <citation type="submission" date="2023-12" db="EMBL/GenBank/DDBJ databases">
        <title>Baltic Sea Cyanobacteria.</title>
        <authorList>
            <person name="Delbaje E."/>
            <person name="Fewer D.P."/>
            <person name="Shishido T.K."/>
        </authorList>
    </citation>
    <scope>NUCLEOTIDE SEQUENCE [LARGE SCALE GENOMIC DNA]</scope>
    <source>
        <strain evidence="3 4">UHCC 0281</strain>
    </source>
</reference>
<sequence length="791" mass="87222">MLLLPQPRLRWLPRRRRRWSALLLAIGAMALLFLPLARAALAQPGPPPPTSYDLAWRAPFNRPAHYPLERRPDPALYRPHSDWFGRLILPPAATMAQGGEDWVWLEVEQAPAGHDDLIGRRLRLGWLDDPKLRALVSNVRTPVRLGAEARLAAQQGNVVPTRLNGRAEVGPLQSLAGAHPHDDITVALEAVRVEQRNGEPMLRIGRPPLQSTGRWVGLVQLLSRDPADPERFRVQHYDRHRGSFSGAIETVRLPVQPPDRHGRRFFDPAGLLETPTGAEGWYLYGAPDGAGTFTAQALEPRLLTSLANDRLLQGTTAGLNHISRVNWSDDQTRRGRVNRVDLVPDGAHTPWQPGDRSLVIHSFGGIGGPDGEAISGFTVTGHFAFGAARVVVDPFTGQPRFDLRYHQIYANNPNGIVSGSQDWSAYTGNLQRGWLGTRPISDVLVRTEPLLLEELAIQAEVLMARYRSGDGSGVSLVSPAISCVQDSSQALWITIDQLRRRRRALDGSELPRLASLAQALDALLTPFGMVRDDWRHNASLMNNPGDGPDRFQASRSLRDGLLSWRSMLPRRAHDEMAGVFLRHGDRLRLVRTNQLPGADQRLAPLAPTQLLGQLPVVGVIQPRLMDAFFAPLTGRGLALAAVLLGAYAAVALALGRATGFLPVQRPRVRPLVLVRQALVLLLTPALVEETLFRAALLPHPLEGLSGWDSVAWGTLSVGLFVAWHPLAGRLWYPQGRRLFDDGRFLLLASLLGVVCVIAYLATGSVWPPVLIHWLVVLIWLELLGGRWRLQG</sequence>
<protein>
    <submittedName>
        <fullName evidence="3">CPBP family glutamic-type intramembrane protease</fullName>
        <ecNumber evidence="3">3.4.-.-</ecNumber>
    </submittedName>
</protein>
<feature type="transmembrane region" description="Helical" evidence="1">
    <location>
        <begin position="770"/>
        <end position="789"/>
    </location>
</feature>
<feature type="transmembrane region" description="Helical" evidence="1">
    <location>
        <begin position="637"/>
        <end position="657"/>
    </location>
</feature>
<evidence type="ECO:0000313" key="4">
    <source>
        <dbReference type="Proteomes" id="UP001302329"/>
    </source>
</evidence>
<evidence type="ECO:0000313" key="3">
    <source>
        <dbReference type="EMBL" id="MEA5441507.1"/>
    </source>
</evidence>
<keyword evidence="1" id="KW-0472">Membrane</keyword>
<dbReference type="Pfam" id="PF02517">
    <property type="entry name" value="Rce1-like"/>
    <property type="match status" value="1"/>
</dbReference>
<name>A0ABU5STV7_9CYAN</name>
<dbReference type="GO" id="GO:0008233">
    <property type="term" value="F:peptidase activity"/>
    <property type="evidence" value="ECO:0007669"/>
    <property type="project" value="UniProtKB-KW"/>
</dbReference>
<dbReference type="Proteomes" id="UP001302329">
    <property type="component" value="Unassembled WGS sequence"/>
</dbReference>
<dbReference type="EMBL" id="JAYGHY010000005">
    <property type="protein sequence ID" value="MEA5441507.1"/>
    <property type="molecule type" value="Genomic_DNA"/>
</dbReference>
<keyword evidence="3" id="KW-0645">Protease</keyword>
<comment type="caution">
    <text evidence="3">The sequence shown here is derived from an EMBL/GenBank/DDBJ whole genome shotgun (WGS) entry which is preliminary data.</text>
</comment>
<dbReference type="GO" id="GO:0006508">
    <property type="term" value="P:proteolysis"/>
    <property type="evidence" value="ECO:0007669"/>
    <property type="project" value="UniProtKB-KW"/>
</dbReference>
<dbReference type="EC" id="3.4.-.-" evidence="3"/>
<feature type="transmembrane region" description="Helical" evidence="1">
    <location>
        <begin position="744"/>
        <end position="764"/>
    </location>
</feature>
<keyword evidence="4" id="KW-1185">Reference proteome</keyword>
<feature type="domain" description="CAAX prenyl protease 2/Lysostaphin resistance protein A-like" evidence="2">
    <location>
        <begin position="674"/>
        <end position="776"/>
    </location>
</feature>
<proteinExistence type="predicted"/>
<keyword evidence="1" id="KW-1133">Transmembrane helix</keyword>
<evidence type="ECO:0000259" key="2">
    <source>
        <dbReference type="Pfam" id="PF02517"/>
    </source>
</evidence>
<evidence type="ECO:0000256" key="1">
    <source>
        <dbReference type="SAM" id="Phobius"/>
    </source>
</evidence>
<keyword evidence="1" id="KW-0812">Transmembrane</keyword>
<keyword evidence="3" id="KW-0378">Hydrolase</keyword>
<organism evidence="3 4">
    <name type="scientific">Cyanobium gracile UHCC 0281</name>
    <dbReference type="NCBI Taxonomy" id="3110309"/>
    <lineage>
        <taxon>Bacteria</taxon>
        <taxon>Bacillati</taxon>
        <taxon>Cyanobacteriota</taxon>
        <taxon>Cyanophyceae</taxon>
        <taxon>Synechococcales</taxon>
        <taxon>Prochlorococcaceae</taxon>
        <taxon>Cyanobium</taxon>
    </lineage>
</organism>
<feature type="transmembrane region" description="Helical" evidence="1">
    <location>
        <begin position="709"/>
        <end position="732"/>
    </location>
</feature>